<dbReference type="Gene3D" id="3.10.250.10">
    <property type="entry name" value="SRCR-like domain"/>
    <property type="match status" value="7"/>
</dbReference>
<sequence>MTAGRASVTPSFDQRAAEIVCQELKCGAPKEYRGGMFGQGTISVWEKKIQCTGNEANVFDCPSSETSAEHCTQRKDVGLVCVPYRLVNGFSSCSGRVELYYGQQWGTICDRYWDLQDASVFCNQIGCGYATEAPGQAKFGEGQGEIWRDNLQCEGNESDLTKCPALDYGQEECTHRNDAGVICSHQFALRLVNGTSVCDGRLEIFSNGSWGTVCDDSWDLPDANVVCRQLQCETAVNAITPVSYGPGTGHIWLDDVHCQGNESFLWKCTHRGWGQHDCRHKEDVGVNCTDNQDVRLMDGGRICEGRVEVFYNEEWGTVCDDGWDLNDAAVVCRQLGCGDALLAPPLASFGQGTGEIVLDDVSCTGDESALNMCASRQWGSSDCNHGEDAGVVCSAYRLVNGFNSCSGRVEFYYNRQWGTVCDRYWDLQDANVFCNQMGCGYAIKALGQARFGEGHGEIWTDNLQCEGNEADLTKCPALDYGQEECTHKNDAGVICSDHFALRLVDGRGICDGRLEIFHNGSWGTVCDDSWDIQDASVVCRQLQCNTAPNILASVSYGPGSGHIWLDEVHCQGNESSLQNCGHQTWGQHDCKHKEDVGVNCTEPQKLSLVGGTSNCSGRVELLFGDTWGTVCDDDWDLKDAQVVCRQLGCGEAVSAEMEFGGGNGVIWLNKVKCRGTETHLWYCQHDPLGRNDCEHKEDAGVNCRDGVALFRAFLKSEFSEENLEFWLDCEDYKQTKSNSQLARKAKKIFYQYIIPQAPTEVNLDSKTREDTFHHIQHPTPTTFDKAQKRVYGLMEKDPYQRFLRCDLYLSLLDPELHNGSL</sequence>
<evidence type="ECO:0000256" key="3">
    <source>
        <dbReference type="ARBA" id="ARBA00022729"/>
    </source>
</evidence>
<dbReference type="FunFam" id="3.10.250.10:FF:000009">
    <property type="entry name" value="WC1"/>
    <property type="match status" value="1"/>
</dbReference>
<evidence type="ECO:0000256" key="1">
    <source>
        <dbReference type="ARBA" id="ARBA00004613"/>
    </source>
</evidence>
<dbReference type="InterPro" id="IPR036772">
    <property type="entry name" value="SRCR-like_dom_sf"/>
</dbReference>
<feature type="disulfide bond" evidence="7">
    <location>
        <begin position="465"/>
        <end position="475"/>
    </location>
</feature>
<dbReference type="GO" id="GO:0031638">
    <property type="term" value="P:zymogen activation"/>
    <property type="evidence" value="ECO:0007669"/>
    <property type="project" value="TreeGrafter"/>
</dbReference>
<evidence type="ECO:0000256" key="2">
    <source>
        <dbReference type="ARBA" id="ARBA00022525"/>
    </source>
</evidence>
<dbReference type="FunFam" id="3.10.250.10:FF:000006">
    <property type="entry name" value="neurotrypsin isoform X2"/>
    <property type="match status" value="2"/>
</dbReference>
<dbReference type="InterPro" id="IPR044926">
    <property type="entry name" value="RGS_subdomain_2"/>
</dbReference>
<feature type="non-terminal residue" evidence="10">
    <location>
        <position position="1"/>
    </location>
</feature>
<feature type="domain" description="RGS" evidence="8">
    <location>
        <begin position="706"/>
        <end position="812"/>
    </location>
</feature>
<dbReference type="Pfam" id="PF00615">
    <property type="entry name" value="RGS"/>
    <property type="match status" value="1"/>
</dbReference>
<dbReference type="PROSITE" id="PS50287">
    <property type="entry name" value="SRCR_2"/>
    <property type="match status" value="7"/>
</dbReference>
<feature type="disulfide bond" evidence="7">
    <location>
        <begin position="122"/>
        <end position="183"/>
    </location>
</feature>
<keyword evidence="3" id="KW-0732">Signal</keyword>
<dbReference type="EMBL" id="JAATIS010000220">
    <property type="protein sequence ID" value="KAG2469496.1"/>
    <property type="molecule type" value="Genomic_DNA"/>
</dbReference>
<organism evidence="10 11">
    <name type="scientific">Polypterus senegalus</name>
    <name type="common">Senegal bichir</name>
    <dbReference type="NCBI Taxonomy" id="55291"/>
    <lineage>
        <taxon>Eukaryota</taxon>
        <taxon>Metazoa</taxon>
        <taxon>Chordata</taxon>
        <taxon>Craniata</taxon>
        <taxon>Vertebrata</taxon>
        <taxon>Euteleostomi</taxon>
        <taxon>Actinopterygii</taxon>
        <taxon>Polypteriformes</taxon>
        <taxon>Polypteridae</taxon>
        <taxon>Polypterus</taxon>
    </lineage>
</organism>
<keyword evidence="11" id="KW-1185">Reference proteome</keyword>
<feature type="disulfide bond" evidence="7">
    <location>
        <begin position="258"/>
        <end position="268"/>
    </location>
</feature>
<evidence type="ECO:0000256" key="4">
    <source>
        <dbReference type="ARBA" id="ARBA00022737"/>
    </source>
</evidence>
<feature type="disulfide bond" evidence="7">
    <location>
        <begin position="319"/>
        <end position="383"/>
    </location>
</feature>
<evidence type="ECO:0000256" key="5">
    <source>
        <dbReference type="ARBA" id="ARBA00023157"/>
    </source>
</evidence>
<comment type="caution">
    <text evidence="10">The sequence shown here is derived from an EMBL/GenBank/DDBJ whole genome shotgun (WGS) entry which is preliminary data.</text>
</comment>
<name>A0A8X8BVL7_POLSE</name>
<dbReference type="PROSITE" id="PS00420">
    <property type="entry name" value="SRCR_1"/>
    <property type="match status" value="3"/>
</dbReference>
<feature type="disulfide bond" evidence="7">
    <location>
        <begin position="570"/>
        <end position="580"/>
    </location>
</feature>
<dbReference type="AlphaFoldDB" id="A0A8X8BVL7"/>
<dbReference type="Gene3D" id="1.10.196.10">
    <property type="match status" value="1"/>
</dbReference>
<feature type="domain" description="SRCR" evidence="9">
    <location>
        <begin position="294"/>
        <end position="394"/>
    </location>
</feature>
<feature type="domain" description="SRCR" evidence="9">
    <location>
        <begin position="396"/>
        <end position="496"/>
    </location>
</feature>
<dbReference type="PROSITE" id="PS50132">
    <property type="entry name" value="RGS"/>
    <property type="match status" value="1"/>
</dbReference>
<dbReference type="InterPro" id="IPR016137">
    <property type="entry name" value="RGS"/>
</dbReference>
<feature type="disulfide bond" evidence="7">
    <location>
        <begin position="153"/>
        <end position="163"/>
    </location>
</feature>
<feature type="non-terminal residue" evidence="10">
    <location>
        <position position="821"/>
    </location>
</feature>
<dbReference type="PANTHER" id="PTHR48071:SF15">
    <property type="entry name" value="SRCR DOMAIN-CONTAINING PROTEIN"/>
    <property type="match status" value="1"/>
</dbReference>
<feature type="disulfide bond" evidence="7">
    <location>
        <begin position="227"/>
        <end position="288"/>
    </location>
</feature>
<feature type="disulfide bond" evidence="7">
    <location>
        <begin position="51"/>
        <end position="61"/>
    </location>
</feature>
<protein>
    <submittedName>
        <fullName evidence="10">DMBT1 protein</fullName>
    </submittedName>
</protein>
<dbReference type="CDD" id="cd08713">
    <property type="entry name" value="RGS_RGS3"/>
    <property type="match status" value="1"/>
</dbReference>
<feature type="domain" description="SRCR" evidence="9">
    <location>
        <begin position="11"/>
        <end position="82"/>
    </location>
</feature>
<dbReference type="InterPro" id="IPR024066">
    <property type="entry name" value="RGS_subdom1/3"/>
</dbReference>
<dbReference type="InterPro" id="IPR036305">
    <property type="entry name" value="RGS_sf"/>
</dbReference>
<feature type="disulfide bond" evidence="7">
    <location>
        <begin position="539"/>
        <end position="600"/>
    </location>
</feature>
<feature type="disulfide bond" evidence="7">
    <location>
        <begin position="434"/>
        <end position="495"/>
    </location>
</feature>
<reference evidence="10 11" key="1">
    <citation type="journal article" date="2021" name="Cell">
        <title>Tracing the genetic footprints of vertebrate landing in non-teleost ray-finned fishes.</title>
        <authorList>
            <person name="Bi X."/>
            <person name="Wang K."/>
            <person name="Yang L."/>
            <person name="Pan H."/>
            <person name="Jiang H."/>
            <person name="Wei Q."/>
            <person name="Fang M."/>
            <person name="Yu H."/>
            <person name="Zhu C."/>
            <person name="Cai Y."/>
            <person name="He Y."/>
            <person name="Gan X."/>
            <person name="Zeng H."/>
            <person name="Yu D."/>
            <person name="Zhu Y."/>
            <person name="Jiang H."/>
            <person name="Qiu Q."/>
            <person name="Yang H."/>
            <person name="Zhang Y.E."/>
            <person name="Wang W."/>
            <person name="Zhu M."/>
            <person name="He S."/>
            <person name="Zhang G."/>
        </authorList>
    </citation>
    <scope>NUCLEOTIDE SEQUENCE [LARGE SCALE GENOMIC DNA]</scope>
    <source>
        <strain evidence="10">Bchr_013</strain>
    </source>
</reference>
<keyword evidence="2" id="KW-0964">Secreted</keyword>
<feature type="domain" description="SRCR" evidence="9">
    <location>
        <begin position="189"/>
        <end position="289"/>
    </location>
</feature>
<dbReference type="FunFam" id="3.10.250.10:FF:000002">
    <property type="entry name" value="Scavenger receptor cysteine-rich type 1 protein M130"/>
    <property type="match status" value="3"/>
</dbReference>
<feature type="disulfide bond" evidence="7">
    <location>
        <begin position="673"/>
        <end position="683"/>
    </location>
</feature>
<feature type="domain" description="SRCR" evidence="9">
    <location>
        <begin position="501"/>
        <end position="601"/>
    </location>
</feature>
<dbReference type="InterPro" id="IPR034951">
    <property type="entry name" value="RGS_RGS3"/>
</dbReference>
<dbReference type="GO" id="GO:0005886">
    <property type="term" value="C:plasma membrane"/>
    <property type="evidence" value="ECO:0007669"/>
    <property type="project" value="TreeGrafter"/>
</dbReference>
<dbReference type="SUPFAM" id="SSF56487">
    <property type="entry name" value="SRCR-like"/>
    <property type="match status" value="7"/>
</dbReference>
<dbReference type="PRINTS" id="PR01301">
    <property type="entry name" value="RGSPROTEIN"/>
</dbReference>
<dbReference type="PANTHER" id="PTHR48071">
    <property type="entry name" value="SRCR DOMAIN-CONTAINING PROTEIN"/>
    <property type="match status" value="1"/>
</dbReference>
<feature type="disulfide bond" evidence="7">
    <location>
        <begin position="109"/>
        <end position="173"/>
    </location>
</feature>
<accession>A0A8X8BVL7</accession>
<comment type="caution">
    <text evidence="7">Lacks conserved residue(s) required for the propagation of feature annotation.</text>
</comment>
<evidence type="ECO:0000259" key="9">
    <source>
        <dbReference type="PROSITE" id="PS50287"/>
    </source>
</evidence>
<feature type="domain" description="SRCR" evidence="9">
    <location>
        <begin position="606"/>
        <end position="704"/>
    </location>
</feature>
<feature type="disulfide bond" evidence="7">
    <location>
        <begin position="363"/>
        <end position="373"/>
    </location>
</feature>
<dbReference type="PRINTS" id="PR00258">
    <property type="entry name" value="SPERACTRCPTR"/>
</dbReference>
<evidence type="ECO:0000313" key="11">
    <source>
        <dbReference type="Proteomes" id="UP000886611"/>
    </source>
</evidence>
<proteinExistence type="predicted"/>
<evidence type="ECO:0000259" key="8">
    <source>
        <dbReference type="PROSITE" id="PS50132"/>
    </source>
</evidence>
<dbReference type="InterPro" id="IPR001190">
    <property type="entry name" value="SRCR"/>
</dbReference>
<keyword evidence="5 7" id="KW-1015">Disulfide bond</keyword>
<feature type="disulfide bond" evidence="7">
    <location>
        <begin position="332"/>
        <end position="393"/>
    </location>
</feature>
<dbReference type="GO" id="GO:0005615">
    <property type="term" value="C:extracellular space"/>
    <property type="evidence" value="ECO:0007669"/>
    <property type="project" value="TreeGrafter"/>
</dbReference>
<gene>
    <name evidence="10" type="primary">Dmbt1_1</name>
    <name evidence="10" type="ORF">GTO96_0004312</name>
</gene>
<dbReference type="SUPFAM" id="SSF48097">
    <property type="entry name" value="Regulator of G-protein signaling, RGS"/>
    <property type="match status" value="1"/>
</dbReference>
<feature type="domain" description="SRCR" evidence="9">
    <location>
        <begin position="84"/>
        <end position="184"/>
    </location>
</feature>
<feature type="disulfide bond" evidence="7">
    <location>
        <begin position="214"/>
        <end position="278"/>
    </location>
</feature>
<dbReference type="FunFam" id="1.10.167.10:FF:000001">
    <property type="entry name" value="Putative regulator of g-protein signaling 12"/>
    <property type="match status" value="1"/>
</dbReference>
<evidence type="ECO:0000256" key="6">
    <source>
        <dbReference type="ARBA" id="ARBA00023180"/>
    </source>
</evidence>
<feature type="disulfide bond" evidence="7">
    <location>
        <begin position="421"/>
        <end position="485"/>
    </location>
</feature>
<keyword evidence="6" id="KW-0325">Glycoprotein</keyword>
<keyword evidence="4" id="KW-0677">Repeat</keyword>
<feature type="disulfide bond" evidence="7">
    <location>
        <begin position="526"/>
        <end position="590"/>
    </location>
</feature>
<evidence type="ECO:0000256" key="7">
    <source>
        <dbReference type="PROSITE-ProRule" id="PRU00196"/>
    </source>
</evidence>
<comment type="subcellular location">
    <subcellularLocation>
        <location evidence="1">Secreted</location>
    </subcellularLocation>
</comment>
<dbReference type="SMART" id="SM00202">
    <property type="entry name" value="SR"/>
    <property type="match status" value="7"/>
</dbReference>
<dbReference type="Proteomes" id="UP000886611">
    <property type="component" value="Unassembled WGS sequence"/>
</dbReference>
<dbReference type="GO" id="GO:0004252">
    <property type="term" value="F:serine-type endopeptidase activity"/>
    <property type="evidence" value="ECO:0007669"/>
    <property type="project" value="TreeGrafter"/>
</dbReference>
<evidence type="ECO:0000313" key="10">
    <source>
        <dbReference type="EMBL" id="KAG2469496.1"/>
    </source>
</evidence>
<dbReference type="SMART" id="SM00315">
    <property type="entry name" value="RGS"/>
    <property type="match status" value="1"/>
</dbReference>
<dbReference type="Gene3D" id="1.10.167.10">
    <property type="entry name" value="Regulator of G-protein Signalling 4, domain 2"/>
    <property type="match status" value="1"/>
</dbReference>
<dbReference type="Pfam" id="PF00530">
    <property type="entry name" value="SRCR"/>
    <property type="match status" value="6"/>
</dbReference>